<comment type="catalytic activity">
    <reaction evidence="1">
        <text>ATP + protein L-histidine = ADP + protein N-phospho-L-histidine.</text>
        <dbReference type="EC" id="2.7.13.3"/>
    </reaction>
</comment>
<dbReference type="InterPro" id="IPR003594">
    <property type="entry name" value="HATPase_dom"/>
</dbReference>
<dbReference type="InterPro" id="IPR005467">
    <property type="entry name" value="His_kinase_dom"/>
</dbReference>
<feature type="transmembrane region" description="Helical" evidence="4">
    <location>
        <begin position="126"/>
        <end position="142"/>
    </location>
</feature>
<keyword evidence="4" id="KW-0812">Transmembrane</keyword>
<dbReference type="Proteomes" id="UP000322791">
    <property type="component" value="Unassembled WGS sequence"/>
</dbReference>
<evidence type="ECO:0000313" key="7">
    <source>
        <dbReference type="Proteomes" id="UP000322791"/>
    </source>
</evidence>
<dbReference type="AlphaFoldDB" id="A0A5D6V173"/>
<dbReference type="InterPro" id="IPR003661">
    <property type="entry name" value="HisK_dim/P_dom"/>
</dbReference>
<dbReference type="Gene3D" id="1.10.287.130">
    <property type="match status" value="1"/>
</dbReference>
<feature type="transmembrane region" description="Helical" evidence="4">
    <location>
        <begin position="78"/>
        <end position="95"/>
    </location>
</feature>
<accession>A0A5D6V173</accession>
<evidence type="ECO:0000256" key="2">
    <source>
        <dbReference type="ARBA" id="ARBA00012438"/>
    </source>
</evidence>
<name>A0A5D6V173_9BACT</name>
<dbReference type="SUPFAM" id="SSF47384">
    <property type="entry name" value="Homodimeric domain of signal transducing histidine kinase"/>
    <property type="match status" value="1"/>
</dbReference>
<dbReference type="Gene3D" id="3.30.565.10">
    <property type="entry name" value="Histidine kinase-like ATPase, C-terminal domain"/>
    <property type="match status" value="1"/>
</dbReference>
<dbReference type="CDD" id="cd00082">
    <property type="entry name" value="HisKA"/>
    <property type="match status" value="1"/>
</dbReference>
<dbReference type="GO" id="GO:0000155">
    <property type="term" value="F:phosphorelay sensor kinase activity"/>
    <property type="evidence" value="ECO:0007669"/>
    <property type="project" value="InterPro"/>
</dbReference>
<evidence type="ECO:0000256" key="4">
    <source>
        <dbReference type="SAM" id="Phobius"/>
    </source>
</evidence>
<keyword evidence="3" id="KW-0597">Phosphoprotein</keyword>
<feature type="domain" description="Histidine kinase" evidence="5">
    <location>
        <begin position="236"/>
        <end position="478"/>
    </location>
</feature>
<dbReference type="InterPro" id="IPR004358">
    <property type="entry name" value="Sig_transdc_His_kin-like_C"/>
</dbReference>
<comment type="caution">
    <text evidence="6">The sequence shown here is derived from an EMBL/GenBank/DDBJ whole genome shotgun (WGS) entry which is preliminary data.</text>
</comment>
<dbReference type="EMBL" id="VTHL01000013">
    <property type="protein sequence ID" value="TYZ08404.1"/>
    <property type="molecule type" value="Genomic_DNA"/>
</dbReference>
<dbReference type="SUPFAM" id="SSF55874">
    <property type="entry name" value="ATPase domain of HSP90 chaperone/DNA topoisomerase II/histidine kinase"/>
    <property type="match status" value="1"/>
</dbReference>
<evidence type="ECO:0000313" key="6">
    <source>
        <dbReference type="EMBL" id="TYZ08404.1"/>
    </source>
</evidence>
<keyword evidence="4" id="KW-1133">Transmembrane helix</keyword>
<dbReference type="PRINTS" id="PR00344">
    <property type="entry name" value="BCTRLSENSOR"/>
</dbReference>
<gene>
    <name evidence="6" type="ORF">FY528_13225</name>
</gene>
<dbReference type="InterPro" id="IPR036890">
    <property type="entry name" value="HATPase_C_sf"/>
</dbReference>
<sequence length="478" mass="53082">MFSRLTDFFLPAGFQGSANELRQVRITINTVLLTSAFSFNFLLLCWWAGFWPGVYLMLFNVVTFLVLPFGFRHRLFSAVAFGYIYLTVGYLGVFVNCLYQGGYYAATTSWLVLCPVAGTFLLGRRGGLIFFVVTLLSVGVLWELERRGIHLPNSVPAEHALFWHFDILLGLMLILGVVAMVFDQVNANTLRLLTEKNDLLSLRTHQLEHSIATLKATQQQLVHSENMASLGELTAGIAHEIQNPLNFVNNFSEGSCELLKELPANTFDDLAPPEKARVDELLARLNRNLTLITRHGQRVDSIVRNMLQHAHTGPREPMPTDLNRLAAEYLHLTYSGLRAKDPGLRVDIQTDFDPLVGQVSVVPADLGRVLLNLFNNAIYATAEKQKQFAAGGYQARIRVSSHRRAGQVELRVEDNGCGMPEAVRQKIFQPFFTTKPAGTGTGLGLSLSHDIVVKGHGGQFLVSSREGEGTEFQLLLPG</sequence>
<proteinExistence type="predicted"/>
<dbReference type="PROSITE" id="PS50109">
    <property type="entry name" value="HIS_KIN"/>
    <property type="match status" value="1"/>
</dbReference>
<feature type="transmembrane region" description="Helical" evidence="4">
    <location>
        <begin position="162"/>
        <end position="182"/>
    </location>
</feature>
<feature type="transmembrane region" description="Helical" evidence="4">
    <location>
        <begin position="101"/>
        <end position="121"/>
    </location>
</feature>
<protein>
    <recommendedName>
        <fullName evidence="2">histidine kinase</fullName>
        <ecNumber evidence="2">2.7.13.3</ecNumber>
    </recommendedName>
</protein>
<dbReference type="RefSeq" id="WP_149071493.1">
    <property type="nucleotide sequence ID" value="NZ_VTHL01000013.1"/>
</dbReference>
<evidence type="ECO:0000259" key="5">
    <source>
        <dbReference type="PROSITE" id="PS50109"/>
    </source>
</evidence>
<dbReference type="InterPro" id="IPR036097">
    <property type="entry name" value="HisK_dim/P_sf"/>
</dbReference>
<organism evidence="6 7">
    <name type="scientific">Hymenobacter lutimineralis</name>
    <dbReference type="NCBI Taxonomy" id="2606448"/>
    <lineage>
        <taxon>Bacteria</taxon>
        <taxon>Pseudomonadati</taxon>
        <taxon>Bacteroidota</taxon>
        <taxon>Cytophagia</taxon>
        <taxon>Cytophagales</taxon>
        <taxon>Hymenobacteraceae</taxon>
        <taxon>Hymenobacter</taxon>
    </lineage>
</organism>
<evidence type="ECO:0000256" key="1">
    <source>
        <dbReference type="ARBA" id="ARBA00000085"/>
    </source>
</evidence>
<dbReference type="PANTHER" id="PTHR43065:SF42">
    <property type="entry name" value="TWO-COMPONENT SENSOR PPRA"/>
    <property type="match status" value="1"/>
</dbReference>
<evidence type="ECO:0000256" key="3">
    <source>
        <dbReference type="ARBA" id="ARBA00022553"/>
    </source>
</evidence>
<dbReference type="EC" id="2.7.13.3" evidence="2"/>
<keyword evidence="4" id="KW-0472">Membrane</keyword>
<dbReference type="PANTHER" id="PTHR43065">
    <property type="entry name" value="SENSOR HISTIDINE KINASE"/>
    <property type="match status" value="1"/>
</dbReference>
<feature type="transmembrane region" description="Helical" evidence="4">
    <location>
        <begin position="55"/>
        <end position="71"/>
    </location>
</feature>
<dbReference type="SMART" id="SM00387">
    <property type="entry name" value="HATPase_c"/>
    <property type="match status" value="1"/>
</dbReference>
<dbReference type="Pfam" id="PF02518">
    <property type="entry name" value="HATPase_c"/>
    <property type="match status" value="1"/>
</dbReference>
<reference evidence="6 7" key="1">
    <citation type="submission" date="2019-08" db="EMBL/GenBank/DDBJ databases">
        <authorList>
            <person name="Seo M.-J."/>
        </authorList>
    </citation>
    <scope>NUCLEOTIDE SEQUENCE [LARGE SCALE GENOMIC DNA]</scope>
    <source>
        <strain evidence="6 7">KIGAM108</strain>
    </source>
</reference>
<keyword evidence="7" id="KW-1185">Reference proteome</keyword>